<gene>
    <name evidence="4" type="ORF">AE0388_0335</name>
</gene>
<dbReference type="Proteomes" id="UP000031488">
    <property type="component" value="Unassembled WGS sequence"/>
</dbReference>
<dbReference type="PATRIC" id="fig|1703.6.peg.220"/>
<keyword evidence="2" id="KW-0378">Hydrolase</keyword>
<dbReference type="PANTHER" id="PTHR30005">
    <property type="entry name" value="EXOPOLYPHOSPHATASE"/>
    <property type="match status" value="1"/>
</dbReference>
<dbReference type="AlphaFoldDB" id="A0A0B9AXP2"/>
<organism evidence="4 5">
    <name type="scientific">Brevibacterium linens</name>
    <dbReference type="NCBI Taxonomy" id="1703"/>
    <lineage>
        <taxon>Bacteria</taxon>
        <taxon>Bacillati</taxon>
        <taxon>Actinomycetota</taxon>
        <taxon>Actinomycetes</taxon>
        <taxon>Micrococcales</taxon>
        <taxon>Brevibacteriaceae</taxon>
        <taxon>Brevibacterium</taxon>
    </lineage>
</organism>
<comment type="similarity">
    <text evidence="1">Belongs to the GppA/Ppx family.</text>
</comment>
<proteinExistence type="inferred from homology"/>
<name>A0A0B9AXP2_BRELN</name>
<dbReference type="PANTHER" id="PTHR30005:SF0">
    <property type="entry name" value="RETROGRADE REGULATION PROTEIN 2"/>
    <property type="match status" value="1"/>
</dbReference>
<dbReference type="FunFam" id="3.30.420.150:FF:000006">
    <property type="entry name" value="Ppx/GppA family phosphatase"/>
    <property type="match status" value="1"/>
</dbReference>
<evidence type="ECO:0000259" key="3">
    <source>
        <dbReference type="Pfam" id="PF02541"/>
    </source>
</evidence>
<evidence type="ECO:0000313" key="5">
    <source>
        <dbReference type="Proteomes" id="UP000031488"/>
    </source>
</evidence>
<dbReference type="Gene3D" id="3.30.420.150">
    <property type="entry name" value="Exopolyphosphatase. Domain 2"/>
    <property type="match status" value="1"/>
</dbReference>
<dbReference type="EMBL" id="JTJZ01000011">
    <property type="protein sequence ID" value="KHS54128.1"/>
    <property type="molecule type" value="Genomic_DNA"/>
</dbReference>
<dbReference type="OrthoDB" id="9793035at2"/>
<reference evidence="4 5" key="1">
    <citation type="submission" date="2014-11" db="EMBL/GenBank/DDBJ databases">
        <title>Draft Genome Sequence of Brevibacterium linens AE038-8.</title>
        <authorList>
            <person name="Maizel D."/>
            <person name="Utturkar S.M."/>
            <person name="Brown S.D."/>
            <person name="Ferrero M."/>
            <person name="Rosen B.P."/>
        </authorList>
    </citation>
    <scope>NUCLEOTIDE SEQUENCE [LARGE SCALE GENOMIC DNA]</scope>
    <source>
        <strain evidence="4 5">AE038-8</strain>
    </source>
</reference>
<dbReference type="InterPro" id="IPR003695">
    <property type="entry name" value="Ppx_GppA_N"/>
</dbReference>
<protein>
    <submittedName>
        <fullName evidence="4">Ppx/GppA phosphatase</fullName>
    </submittedName>
</protein>
<keyword evidence="5" id="KW-1185">Reference proteome</keyword>
<sequence>MRLAVLDIGSNSVHLLVVDAHVGAPPLPATSHKEVLRLAEYLGDDGSIDAEGRERLRSFIADAVEIAEDQGAEQILAFATSAVREAPNGVSLIESINAQLGVTLNVMTGRDEARVTFLAARRWFGWSAGKILLLDIGGGSLEIAAGQDEYPQAAVSIPLGAGRTYSDFLPDPVPAAEDIHRLRKHARAQIGRIAGDINRVGVPDQVVGSSKTFRSLARIAGAAPSGDGIYAPRKLFRRDLEGIIDTLASRTPEERANLPGVSEARAGQVLAGAIVAEAAFTIFDIGVMNISPWALREGIIMRKLDLLDSAEQSSAMRVETVSALD</sequence>
<dbReference type="CDD" id="cd24056">
    <property type="entry name" value="ASKHA_NBD_MtPPX1-like"/>
    <property type="match status" value="1"/>
</dbReference>
<comment type="caution">
    <text evidence="4">The sequence shown here is derived from an EMBL/GenBank/DDBJ whole genome shotgun (WGS) entry which is preliminary data.</text>
</comment>
<dbReference type="STRING" id="1703.BLSMQ_1037"/>
<dbReference type="Gene3D" id="3.30.420.40">
    <property type="match status" value="1"/>
</dbReference>
<evidence type="ECO:0000256" key="2">
    <source>
        <dbReference type="ARBA" id="ARBA00022801"/>
    </source>
</evidence>
<feature type="domain" description="Ppx/GppA phosphatase N-terminal" evidence="3">
    <location>
        <begin position="28"/>
        <end position="305"/>
    </location>
</feature>
<dbReference type="InterPro" id="IPR050273">
    <property type="entry name" value="GppA/Ppx_hydrolase"/>
</dbReference>
<dbReference type="GO" id="GO:0016462">
    <property type="term" value="F:pyrophosphatase activity"/>
    <property type="evidence" value="ECO:0007669"/>
    <property type="project" value="TreeGrafter"/>
</dbReference>
<dbReference type="SUPFAM" id="SSF53067">
    <property type="entry name" value="Actin-like ATPase domain"/>
    <property type="match status" value="2"/>
</dbReference>
<dbReference type="Pfam" id="PF02541">
    <property type="entry name" value="Ppx-GppA"/>
    <property type="match status" value="1"/>
</dbReference>
<dbReference type="InterPro" id="IPR043129">
    <property type="entry name" value="ATPase_NBD"/>
</dbReference>
<evidence type="ECO:0000313" key="4">
    <source>
        <dbReference type="EMBL" id="KHS54128.1"/>
    </source>
</evidence>
<accession>A0A0B9AXP2</accession>
<evidence type="ECO:0000256" key="1">
    <source>
        <dbReference type="ARBA" id="ARBA00007125"/>
    </source>
</evidence>
<dbReference type="RefSeq" id="WP_039206500.1">
    <property type="nucleotide sequence ID" value="NZ_JTJZ01000011.1"/>
</dbReference>